<dbReference type="STRING" id="261392.SAMN02745149_01574"/>
<feature type="domain" description="ATP-grasp" evidence="5">
    <location>
        <begin position="112"/>
        <end position="315"/>
    </location>
</feature>
<dbReference type="InterPro" id="IPR013815">
    <property type="entry name" value="ATP_grasp_subdomain_1"/>
</dbReference>
<accession>A0A1T4LFL4</accession>
<evidence type="ECO:0000259" key="5">
    <source>
        <dbReference type="PROSITE" id="PS50975"/>
    </source>
</evidence>
<dbReference type="GO" id="GO:0016874">
    <property type="term" value="F:ligase activity"/>
    <property type="evidence" value="ECO:0007669"/>
    <property type="project" value="UniProtKB-KW"/>
</dbReference>
<evidence type="ECO:0000256" key="3">
    <source>
        <dbReference type="ARBA" id="ARBA00022840"/>
    </source>
</evidence>
<evidence type="ECO:0000256" key="1">
    <source>
        <dbReference type="ARBA" id="ARBA00022598"/>
    </source>
</evidence>
<evidence type="ECO:0000313" key="6">
    <source>
        <dbReference type="EMBL" id="SJZ53367.1"/>
    </source>
</evidence>
<dbReference type="SUPFAM" id="SSF52440">
    <property type="entry name" value="PreATP-grasp domain"/>
    <property type="match status" value="1"/>
</dbReference>
<dbReference type="PANTHER" id="PTHR43585">
    <property type="entry name" value="FUMIPYRROLE BIOSYNTHESIS PROTEIN C"/>
    <property type="match status" value="1"/>
</dbReference>
<evidence type="ECO:0000313" key="7">
    <source>
        <dbReference type="Proteomes" id="UP000190423"/>
    </source>
</evidence>
<dbReference type="PROSITE" id="PS50975">
    <property type="entry name" value="ATP_GRASP"/>
    <property type="match status" value="1"/>
</dbReference>
<protein>
    <submittedName>
        <fullName evidence="6">Biotin carboxylase</fullName>
    </submittedName>
</protein>
<evidence type="ECO:0000256" key="4">
    <source>
        <dbReference type="PROSITE-ProRule" id="PRU00409"/>
    </source>
</evidence>
<dbReference type="InterPro" id="IPR016185">
    <property type="entry name" value="PreATP-grasp_dom_sf"/>
</dbReference>
<organism evidence="6 7">
    <name type="scientific">Treponema porcinum</name>
    <dbReference type="NCBI Taxonomy" id="261392"/>
    <lineage>
        <taxon>Bacteria</taxon>
        <taxon>Pseudomonadati</taxon>
        <taxon>Spirochaetota</taxon>
        <taxon>Spirochaetia</taxon>
        <taxon>Spirochaetales</taxon>
        <taxon>Treponemataceae</taxon>
        <taxon>Treponema</taxon>
    </lineage>
</organism>
<keyword evidence="2 4" id="KW-0547">Nucleotide-binding</keyword>
<dbReference type="Proteomes" id="UP000190423">
    <property type="component" value="Unassembled WGS sequence"/>
</dbReference>
<keyword evidence="1" id="KW-0436">Ligase</keyword>
<dbReference type="PANTHER" id="PTHR43585:SF2">
    <property type="entry name" value="ATP-GRASP ENZYME FSQD"/>
    <property type="match status" value="1"/>
</dbReference>
<dbReference type="SUPFAM" id="SSF56059">
    <property type="entry name" value="Glutathione synthetase ATP-binding domain-like"/>
    <property type="match status" value="1"/>
</dbReference>
<evidence type="ECO:0000256" key="2">
    <source>
        <dbReference type="ARBA" id="ARBA00022741"/>
    </source>
</evidence>
<dbReference type="RefSeq" id="WP_078933481.1">
    <property type="nucleotide sequence ID" value="NZ_FUWG01000011.1"/>
</dbReference>
<dbReference type="Gene3D" id="3.40.50.20">
    <property type="match status" value="1"/>
</dbReference>
<dbReference type="GO" id="GO:0005524">
    <property type="term" value="F:ATP binding"/>
    <property type="evidence" value="ECO:0007669"/>
    <property type="project" value="UniProtKB-UniRule"/>
</dbReference>
<dbReference type="OrthoDB" id="9803907at2"/>
<dbReference type="EMBL" id="FUWG01000011">
    <property type="protein sequence ID" value="SJZ53367.1"/>
    <property type="molecule type" value="Genomic_DNA"/>
</dbReference>
<dbReference type="Gene3D" id="3.30.1490.20">
    <property type="entry name" value="ATP-grasp fold, A domain"/>
    <property type="match status" value="1"/>
</dbReference>
<gene>
    <name evidence="6" type="ORF">SAMN02745149_01574</name>
</gene>
<dbReference type="AlphaFoldDB" id="A0A1T4LFL4"/>
<proteinExistence type="predicted"/>
<dbReference type="Pfam" id="PF13535">
    <property type="entry name" value="ATP-grasp_4"/>
    <property type="match status" value="1"/>
</dbReference>
<sequence length="555" mass="61530">MKKESVLILGAGLMQSPAINAAKRNRFKTFVIDANPNAESVFLADEFRQIDLKDKERIFEFASELQKKENLKAVFTAGTDFSASVSYVCEKLGLCAHSYEAALNASIKPRMRACFERAGVPSPEYFSFSRESDLQDELYCIENIQQAVEKLGFPCVVKPADNMGARGCRMIRSREEIVCAVENAVESSRTGTIILERYMEGPEYSIDAVVYNGTLTVTGFADRHIYYPPYFIETGHTMPTSAGEKEKAELIAAFAAGVKALGLTCGTAKADIKYTPNGPEIGEIAARLSGGYMSGWTFPYSSGLNLTEQALLIAAGRVPEKLLRMRKPVEFRPYVSSGASASPCQPPFELYEVVSKKTSAERAWISIPGTIASISGIRHSERTRFVKNVFPRPVHSGEEAVFPRNNVQKCGNAISLSKNRDKAVNASCRACSRAFIRLEPHNERTERFLKGETSADERGFPPPAYRSFLQLEHTPLSGIIPENSSVLRSVPPEIQPLLDSAETDWNYLTLRKSAERFDRLCRKHPAIPQERFWKALLKGGIQAAVYVSDSLSENK</sequence>
<dbReference type="InterPro" id="IPR011761">
    <property type="entry name" value="ATP-grasp"/>
</dbReference>
<name>A0A1T4LFL4_TREPO</name>
<dbReference type="GeneID" id="78316861"/>
<keyword evidence="7" id="KW-1185">Reference proteome</keyword>
<dbReference type="GO" id="GO:0046872">
    <property type="term" value="F:metal ion binding"/>
    <property type="evidence" value="ECO:0007669"/>
    <property type="project" value="InterPro"/>
</dbReference>
<dbReference type="Gene3D" id="3.30.470.20">
    <property type="entry name" value="ATP-grasp fold, B domain"/>
    <property type="match status" value="1"/>
</dbReference>
<keyword evidence="3 4" id="KW-0067">ATP-binding</keyword>
<dbReference type="InterPro" id="IPR052032">
    <property type="entry name" value="ATP-dep_AA_Ligase"/>
</dbReference>
<reference evidence="6 7" key="1">
    <citation type="submission" date="2017-02" db="EMBL/GenBank/DDBJ databases">
        <authorList>
            <person name="Peterson S.W."/>
        </authorList>
    </citation>
    <scope>NUCLEOTIDE SEQUENCE [LARGE SCALE GENOMIC DNA]</scope>
    <source>
        <strain evidence="6 7">ATCC BAA-908</strain>
    </source>
</reference>